<sequence length="670" mass="70862" precursor="true">MSNTVVIDSIDSRRCTRGTTTSPLQALQLPASLARHLVRMLTTILCALFVFLAWSLPAAAHPSTSDPDAPLVVRSDEISRAQAAAGYALAKSIRQSLDELLAKRANGALASGDLLKVGDIYSSIATLGRIATTLTARGEAAGADLQQRRLAMTTQTRLLAKEIMKAPGFPMQTIRAAADRTLAECERQIPGIKQMISAGQVEQASTQLEIILSKLQAATIWFEGTSDGPAKYLSPFVGLRNETDELLQQHAIGLLAKQLTDQLAAERPVIADRLAKIEQLPALVKSAGHAEIAGVGGDGPPLLVALADEQAAIQVLLTRAIAKANLLTIAKSEGAKIGAELEAQQKVLGEKTIAAMKELCVVMVERTDAADGAKFYDDLMAAAGKLGRHYSIEEIDAIIAPALPPLLAKSTGLEAEIQSYQARTDDLLRWRHRVAEARGKYLSSGRDKRISGVLLENGLAQGAKAGLYATANPGPKSMQICSPASDILARLRADVVGKPCTVFDVVGSGAPSGRVVGTLDDRVYTRMAIFGSTKLDLQVSQLTKELAAESSVPRTVRASVALQTAKDRCFSRVGGPIEECTLESLLPRMAGLSEGAASMFRVGPLVEPISGDLAGHVLVRVDVAPQWVQHLHFYTELDVPAPPATPAGVPAPGTPATPPSAIDENELKAG</sequence>
<dbReference type="EMBL" id="CP001848">
    <property type="protein sequence ID" value="ADB16350.1"/>
    <property type="molecule type" value="Genomic_DNA"/>
</dbReference>
<organism evidence="2 3">
    <name type="scientific">Pirellula staleyi (strain ATCC 27377 / DSM 6068 / ICPB 4128)</name>
    <name type="common">Pirella staleyi</name>
    <dbReference type="NCBI Taxonomy" id="530564"/>
    <lineage>
        <taxon>Bacteria</taxon>
        <taxon>Pseudomonadati</taxon>
        <taxon>Planctomycetota</taxon>
        <taxon>Planctomycetia</taxon>
        <taxon>Pirellulales</taxon>
        <taxon>Pirellulaceae</taxon>
        <taxon>Pirellula</taxon>
    </lineage>
</organism>
<keyword evidence="3" id="KW-1185">Reference proteome</keyword>
<dbReference type="HOGENOM" id="CLU_409849_0_0_0"/>
<dbReference type="OrthoDB" id="258139at2"/>
<evidence type="ECO:0000313" key="2">
    <source>
        <dbReference type="EMBL" id="ADB16350.1"/>
    </source>
</evidence>
<reference evidence="2 3" key="1">
    <citation type="journal article" date="2009" name="Stand. Genomic Sci.">
        <title>Complete genome sequence of Pirellula staleyi type strain (ATCC 27377).</title>
        <authorList>
            <person name="Clum A."/>
            <person name="Tindall B.J."/>
            <person name="Sikorski J."/>
            <person name="Ivanova N."/>
            <person name="Mavrommatis K."/>
            <person name="Lucas S."/>
            <person name="Glavina del Rio T."/>
            <person name="Nolan M."/>
            <person name="Chen F."/>
            <person name="Tice H."/>
            <person name="Pitluck S."/>
            <person name="Cheng J.F."/>
            <person name="Chertkov O."/>
            <person name="Brettin T."/>
            <person name="Han C."/>
            <person name="Detter J.C."/>
            <person name="Kuske C."/>
            <person name="Bruce D."/>
            <person name="Goodwin L."/>
            <person name="Ovchinikova G."/>
            <person name="Pati A."/>
            <person name="Mikhailova N."/>
            <person name="Chen A."/>
            <person name="Palaniappan K."/>
            <person name="Land M."/>
            <person name="Hauser L."/>
            <person name="Chang Y.J."/>
            <person name="Jeffries C.D."/>
            <person name="Chain P."/>
            <person name="Rohde M."/>
            <person name="Goker M."/>
            <person name="Bristow J."/>
            <person name="Eisen J.A."/>
            <person name="Markowitz V."/>
            <person name="Hugenholtz P."/>
            <person name="Kyrpides N.C."/>
            <person name="Klenk H.P."/>
            <person name="Lapidus A."/>
        </authorList>
    </citation>
    <scope>NUCLEOTIDE SEQUENCE [LARGE SCALE GENOMIC DNA]</scope>
    <source>
        <strain evidence="3">ATCC 27377 / DSM 6068 / ICPB 4128</strain>
    </source>
</reference>
<protein>
    <recommendedName>
        <fullName evidence="4">PpiC domain-containing protein</fullName>
    </recommendedName>
</protein>
<proteinExistence type="predicted"/>
<gene>
    <name evidence="2" type="ordered locus">Psta_1675</name>
</gene>
<dbReference type="Proteomes" id="UP000001887">
    <property type="component" value="Chromosome"/>
</dbReference>
<feature type="region of interest" description="Disordered" evidence="1">
    <location>
        <begin position="644"/>
        <end position="670"/>
    </location>
</feature>
<evidence type="ECO:0000313" key="3">
    <source>
        <dbReference type="Proteomes" id="UP000001887"/>
    </source>
</evidence>
<dbReference type="AlphaFoldDB" id="D2QYD6"/>
<dbReference type="STRING" id="530564.Psta_1675"/>
<accession>D2QYD6</accession>
<evidence type="ECO:0008006" key="4">
    <source>
        <dbReference type="Google" id="ProtNLM"/>
    </source>
</evidence>
<dbReference type="KEGG" id="psl:Psta_1675"/>
<name>D2QYD6_PIRSD</name>
<evidence type="ECO:0000256" key="1">
    <source>
        <dbReference type="SAM" id="MobiDB-lite"/>
    </source>
</evidence>